<dbReference type="PANTHER" id="PTHR42928:SF5">
    <property type="entry name" value="BLR1237 PROTEIN"/>
    <property type="match status" value="1"/>
</dbReference>
<dbReference type="PANTHER" id="PTHR42928">
    <property type="entry name" value="TRICARBOXYLATE-BINDING PROTEIN"/>
    <property type="match status" value="1"/>
</dbReference>
<evidence type="ECO:0000313" key="2">
    <source>
        <dbReference type="EMBL" id="MBL0419236.1"/>
    </source>
</evidence>
<dbReference type="InterPro" id="IPR005064">
    <property type="entry name" value="BUG"/>
</dbReference>
<evidence type="ECO:0000313" key="3">
    <source>
        <dbReference type="Proteomes" id="UP000613011"/>
    </source>
</evidence>
<dbReference type="RefSeq" id="WP_201682284.1">
    <property type="nucleotide sequence ID" value="NZ_JAEQNA010000001.1"/>
</dbReference>
<dbReference type="InterPro" id="IPR042100">
    <property type="entry name" value="Bug_dom1"/>
</dbReference>
<sequence>MSNRRAFVTAGVGILAWGLAPHRARAQSRTGRILVGAPPGSQLDIVARLLAEQMREGAEPSFIVDNKPGATGRIAIAQLKASAPDGQTLLIVPSGWLTTIPHMRKSNPYDAMTDFTPVAKLCSFDFALAVGPATPAKSLPEFVAWAKAHPKQANLSVPIPGGTLELLARTFSRNASLQAEVVAYKGGGGDFRGDIIAGRVPAGLALLSDFGAEHQAGRVRVVATTGTTRSPVVPGVPTFRELGFPDLVAREWFGIVGPAGMPAAVRDRLAAKVETALQSPALADRLTRMGLEPTPQSGAAFDQDIQEEYRRWRETVRQVGFEPIE</sequence>
<dbReference type="Gene3D" id="3.40.190.10">
    <property type="entry name" value="Periplasmic binding protein-like II"/>
    <property type="match status" value="1"/>
</dbReference>
<dbReference type="PIRSF" id="PIRSF017082">
    <property type="entry name" value="YflP"/>
    <property type="match status" value="1"/>
</dbReference>
<dbReference type="Gene3D" id="3.40.190.150">
    <property type="entry name" value="Bordetella uptake gene, domain 1"/>
    <property type="match status" value="1"/>
</dbReference>
<proteinExistence type="inferred from homology"/>
<dbReference type="Proteomes" id="UP000613011">
    <property type="component" value="Unassembled WGS sequence"/>
</dbReference>
<accession>A0A936ZK67</accession>
<dbReference type="AlphaFoldDB" id="A0A936ZK67"/>
<gene>
    <name evidence="2" type="ORF">JI739_02640</name>
</gene>
<organism evidence="2 3">
    <name type="scientific">Ramlibacter aurantiacus</name>
    <dbReference type="NCBI Taxonomy" id="2801330"/>
    <lineage>
        <taxon>Bacteria</taxon>
        <taxon>Pseudomonadati</taxon>
        <taxon>Pseudomonadota</taxon>
        <taxon>Betaproteobacteria</taxon>
        <taxon>Burkholderiales</taxon>
        <taxon>Comamonadaceae</taxon>
        <taxon>Ramlibacter</taxon>
    </lineage>
</organism>
<dbReference type="EMBL" id="JAEQNA010000001">
    <property type="protein sequence ID" value="MBL0419236.1"/>
    <property type="molecule type" value="Genomic_DNA"/>
</dbReference>
<name>A0A936ZK67_9BURK</name>
<reference evidence="2" key="1">
    <citation type="submission" date="2021-01" db="EMBL/GenBank/DDBJ databases">
        <title>Ramlibacter sp. strain AW1 16S ribosomal RNA gene Genome sequencing and assembly.</title>
        <authorList>
            <person name="Kang M."/>
        </authorList>
    </citation>
    <scope>NUCLEOTIDE SEQUENCE</scope>
    <source>
        <strain evidence="2">AW1</strain>
    </source>
</reference>
<evidence type="ECO:0000256" key="1">
    <source>
        <dbReference type="ARBA" id="ARBA00006987"/>
    </source>
</evidence>
<comment type="similarity">
    <text evidence="1">Belongs to the UPF0065 (bug) family.</text>
</comment>
<evidence type="ECO:0008006" key="4">
    <source>
        <dbReference type="Google" id="ProtNLM"/>
    </source>
</evidence>
<protein>
    <recommendedName>
        <fullName evidence="4">Tripartite tricarboxylate transporter substrate binding protein</fullName>
    </recommendedName>
</protein>
<keyword evidence="3" id="KW-1185">Reference proteome</keyword>
<dbReference type="Pfam" id="PF03401">
    <property type="entry name" value="TctC"/>
    <property type="match status" value="1"/>
</dbReference>
<comment type="caution">
    <text evidence="2">The sequence shown here is derived from an EMBL/GenBank/DDBJ whole genome shotgun (WGS) entry which is preliminary data.</text>
</comment>